<dbReference type="AlphaFoldDB" id="A0A0F9C2X6"/>
<proteinExistence type="predicted"/>
<protein>
    <submittedName>
        <fullName evidence="1">Uncharacterized protein</fullName>
    </submittedName>
</protein>
<name>A0A0F9C2X6_9ZZZZ</name>
<comment type="caution">
    <text evidence="1">The sequence shown here is derived from an EMBL/GenBank/DDBJ whole genome shotgun (WGS) entry which is preliminary data.</text>
</comment>
<reference evidence="1" key="1">
    <citation type="journal article" date="2015" name="Nature">
        <title>Complex archaea that bridge the gap between prokaryotes and eukaryotes.</title>
        <authorList>
            <person name="Spang A."/>
            <person name="Saw J.H."/>
            <person name="Jorgensen S.L."/>
            <person name="Zaremba-Niedzwiedzka K."/>
            <person name="Martijn J."/>
            <person name="Lind A.E."/>
            <person name="van Eijk R."/>
            <person name="Schleper C."/>
            <person name="Guy L."/>
            <person name="Ettema T.J."/>
        </authorList>
    </citation>
    <scope>NUCLEOTIDE SEQUENCE</scope>
</reference>
<sequence length="78" mass="8283">ALMRGLVDAIAVAPRLGGSEVLEMLILSAHGIQDPAAVIEHLSEEPPGGQPGDEETEEAVRTIRTLRKTAADLRESAR</sequence>
<dbReference type="EMBL" id="LAZR01035063">
    <property type="protein sequence ID" value="KKL28534.1"/>
    <property type="molecule type" value="Genomic_DNA"/>
</dbReference>
<evidence type="ECO:0000313" key="1">
    <source>
        <dbReference type="EMBL" id="KKL28534.1"/>
    </source>
</evidence>
<gene>
    <name evidence="1" type="ORF">LCGC14_2374200</name>
</gene>
<organism evidence="1">
    <name type="scientific">marine sediment metagenome</name>
    <dbReference type="NCBI Taxonomy" id="412755"/>
    <lineage>
        <taxon>unclassified sequences</taxon>
        <taxon>metagenomes</taxon>
        <taxon>ecological metagenomes</taxon>
    </lineage>
</organism>
<feature type="non-terminal residue" evidence="1">
    <location>
        <position position="1"/>
    </location>
</feature>
<accession>A0A0F9C2X6</accession>